<proteinExistence type="predicted"/>
<protein>
    <submittedName>
        <fullName evidence="5">Bifunctional acetate--CoA ligase family protein/GNAT family N-acetyltransferase</fullName>
    </submittedName>
</protein>
<dbReference type="Gene3D" id="3.40.630.30">
    <property type="match status" value="1"/>
</dbReference>
<dbReference type="Pfam" id="PF13302">
    <property type="entry name" value="Acetyltransf_3"/>
    <property type="match status" value="1"/>
</dbReference>
<dbReference type="Gene3D" id="3.30.470.20">
    <property type="entry name" value="ATP-grasp fold, B domain"/>
    <property type="match status" value="1"/>
</dbReference>
<keyword evidence="2" id="KW-0547">Nucleotide-binding</keyword>
<dbReference type="PANTHER" id="PTHR43334:SF1">
    <property type="entry name" value="3-HYDROXYPROPIONATE--COA LIGASE [ADP-FORMING]"/>
    <property type="match status" value="1"/>
</dbReference>
<dbReference type="Pfam" id="PF19045">
    <property type="entry name" value="Ligase_CoA_2"/>
    <property type="match status" value="1"/>
</dbReference>
<evidence type="ECO:0000256" key="3">
    <source>
        <dbReference type="ARBA" id="ARBA00022840"/>
    </source>
</evidence>
<dbReference type="PANTHER" id="PTHR43334">
    <property type="entry name" value="ACETATE--COA LIGASE [ADP-FORMING]"/>
    <property type="match status" value="1"/>
</dbReference>
<dbReference type="EMBL" id="CP154858">
    <property type="protein sequence ID" value="XDT73164.1"/>
    <property type="molecule type" value="Genomic_DNA"/>
</dbReference>
<dbReference type="InterPro" id="IPR016181">
    <property type="entry name" value="Acyl_CoA_acyltransferase"/>
</dbReference>
<evidence type="ECO:0000259" key="4">
    <source>
        <dbReference type="PROSITE" id="PS51186"/>
    </source>
</evidence>
<dbReference type="Pfam" id="PF13380">
    <property type="entry name" value="CoA_binding_2"/>
    <property type="match status" value="1"/>
</dbReference>
<dbReference type="InterPro" id="IPR003781">
    <property type="entry name" value="CoA-bd"/>
</dbReference>
<evidence type="ECO:0000313" key="5">
    <source>
        <dbReference type="EMBL" id="XDT73164.1"/>
    </source>
</evidence>
<name>A0AB39UXV2_9GAMM</name>
<dbReference type="SUPFAM" id="SSF56059">
    <property type="entry name" value="Glutathione synthetase ATP-binding domain-like"/>
    <property type="match status" value="1"/>
</dbReference>
<evidence type="ECO:0000256" key="2">
    <source>
        <dbReference type="ARBA" id="ARBA00022741"/>
    </source>
</evidence>
<dbReference type="InterPro" id="IPR032875">
    <property type="entry name" value="Succ_CoA_lig_flav_dom"/>
</dbReference>
<dbReference type="SUPFAM" id="SSF55729">
    <property type="entry name" value="Acyl-CoA N-acyltransferases (Nat)"/>
    <property type="match status" value="1"/>
</dbReference>
<dbReference type="RefSeq" id="WP_369602158.1">
    <property type="nucleotide sequence ID" value="NZ_CP154858.1"/>
</dbReference>
<dbReference type="Gene3D" id="3.40.50.261">
    <property type="entry name" value="Succinyl-CoA synthetase domains"/>
    <property type="match status" value="2"/>
</dbReference>
<dbReference type="PROSITE" id="PS51186">
    <property type="entry name" value="GNAT"/>
    <property type="match status" value="1"/>
</dbReference>
<dbReference type="InterPro" id="IPR043938">
    <property type="entry name" value="Ligase_CoA_dom"/>
</dbReference>
<dbReference type="InterPro" id="IPR016102">
    <property type="entry name" value="Succinyl-CoA_synth-like"/>
</dbReference>
<organism evidence="5">
    <name type="scientific">Thermohahella caldifontis</name>
    <dbReference type="NCBI Taxonomy" id="3142973"/>
    <lineage>
        <taxon>Bacteria</taxon>
        <taxon>Pseudomonadati</taxon>
        <taxon>Pseudomonadota</taxon>
        <taxon>Gammaproteobacteria</taxon>
        <taxon>Oceanospirillales</taxon>
        <taxon>Hahellaceae</taxon>
        <taxon>Thermohahella</taxon>
    </lineage>
</organism>
<reference evidence="5" key="1">
    <citation type="submission" date="2024-05" db="EMBL/GenBank/DDBJ databases">
        <title>Genome sequencing of novel strain.</title>
        <authorList>
            <person name="Ganbat D."/>
            <person name="Ganbat S."/>
            <person name="Lee S.-J."/>
        </authorList>
    </citation>
    <scope>NUCLEOTIDE SEQUENCE</scope>
    <source>
        <strain evidence="5">SMD15-11</strain>
    </source>
</reference>
<feature type="domain" description="N-acetyltransferase" evidence="4">
    <location>
        <begin position="739"/>
        <end position="893"/>
    </location>
</feature>
<keyword evidence="3" id="KW-0067">ATP-binding</keyword>
<dbReference type="Gene3D" id="3.40.50.720">
    <property type="entry name" value="NAD(P)-binding Rossmann-like Domain"/>
    <property type="match status" value="1"/>
</dbReference>
<dbReference type="Pfam" id="PF13607">
    <property type="entry name" value="Succ_CoA_lig"/>
    <property type="match status" value="1"/>
</dbReference>
<dbReference type="KEGG" id="tcd:AAIA72_04070"/>
<accession>A0AB39UXV2</accession>
<dbReference type="Gene3D" id="3.30.1490.20">
    <property type="entry name" value="ATP-grasp fold, A domain"/>
    <property type="match status" value="1"/>
</dbReference>
<dbReference type="GO" id="GO:0043758">
    <property type="term" value="F:acetate-CoA ligase (ADP-forming) activity"/>
    <property type="evidence" value="ECO:0007669"/>
    <property type="project" value="InterPro"/>
</dbReference>
<dbReference type="InterPro" id="IPR036291">
    <property type="entry name" value="NAD(P)-bd_dom_sf"/>
</dbReference>
<dbReference type="InterPro" id="IPR000182">
    <property type="entry name" value="GNAT_dom"/>
</dbReference>
<sequence>MSTRHLDRLFNPQSIVILGASERASNLGGMVLRNLMASDYKGRLAVVNEKYDEVHGIPCYARVHHLPFVPDLAIICTPPETVPKMVDKLGKHKVRACMILTGGLSRTHSRSGRPLMYSVRDIAARYRMRVLGPNTVGYMSAHRHINATYLHMGVLPGKISYIGQSGTVAGAVVDWALHREVGFSHLVTLGDGIDVDLDDLVDYLAQDRKTQALLLHIENIPNPRRFISAVRSVSRGKPVIAIKSGRVPESQWKVHAPPPGLTQVDIIYDAVLRRAGILRVNGMDEMFDALETLSRMKPVRKHSLAVLTNGFGPGVLAVDRLASLKGELAELAPETIEALADILPPYWTRRNPVDLNYDAGPSTYARAIEILEKDPNVSNVLVMFSPSLTEDSLQVADAVIQAAKRSYMNIFTCWMGYATVQDARQAFWEAGIPTFFTPDKAIKAFMHLVNHQKSQELLRQTPRSYVNPWVDRSRARKIVMAAFDAGRTSLTNEEARAVVANYGIRALETRYCQTPDDVSEVVREKKGPVNIKIHYTPLQEPFLGEDRPRRLFNSTVRRVSDPDAVRKACEQLRADGDRVFSPEAFVGYSVQDAIKDAGGIAFNIGVTRDECFGPLILCGAGGVRVNVLADRQVALPPLNLTLAEDLVSRSHMYRLLKTYSYRPEQDSHALCEALIALSQLVVDLPVIRGVEIEPLLFDQEGVVAVDMAIDLGPPMRPAIEPYPEELREWIILPRSRRKVEIRPVRPEDEPAHIEFHSKLSPESIRYRFFHYRKHLSHDDLVRMLHIDYDREMAFIAVADRGDGTEETLGVVRTWTDPDNIQCEFAVIVRDDMRGENLGWVLMRKMIEYCTERGTIEMVGTVLPDNKPMLRLAEKLGFEICYDPEEEVMALRLPLNEPEGWQKERLAALHGETISE</sequence>
<dbReference type="GO" id="GO:0016747">
    <property type="term" value="F:acyltransferase activity, transferring groups other than amino-acyl groups"/>
    <property type="evidence" value="ECO:0007669"/>
    <property type="project" value="InterPro"/>
</dbReference>
<dbReference type="Pfam" id="PF13549">
    <property type="entry name" value="ATP-grasp_5"/>
    <property type="match status" value="1"/>
</dbReference>
<gene>
    <name evidence="5" type="ORF">AAIA72_04070</name>
</gene>
<dbReference type="InterPro" id="IPR051538">
    <property type="entry name" value="Acyl-CoA_Synth/Transferase"/>
</dbReference>
<evidence type="ECO:0000256" key="1">
    <source>
        <dbReference type="ARBA" id="ARBA00022598"/>
    </source>
</evidence>
<dbReference type="SUPFAM" id="SSF51735">
    <property type="entry name" value="NAD(P)-binding Rossmann-fold domains"/>
    <property type="match status" value="1"/>
</dbReference>
<dbReference type="SUPFAM" id="SSF52210">
    <property type="entry name" value="Succinyl-CoA synthetase domains"/>
    <property type="match status" value="2"/>
</dbReference>
<dbReference type="GO" id="GO:0005524">
    <property type="term" value="F:ATP binding"/>
    <property type="evidence" value="ECO:0007669"/>
    <property type="project" value="UniProtKB-KW"/>
</dbReference>
<dbReference type="InterPro" id="IPR013815">
    <property type="entry name" value="ATP_grasp_subdomain_1"/>
</dbReference>
<dbReference type="AlphaFoldDB" id="A0AB39UXV2"/>
<dbReference type="SMART" id="SM00881">
    <property type="entry name" value="CoA_binding"/>
    <property type="match status" value="1"/>
</dbReference>
<keyword evidence="1 5" id="KW-0436">Ligase</keyword>